<reference evidence="1 2" key="1">
    <citation type="journal article" date="2016" name="Mol. Biol. Evol.">
        <title>Comparative Genomics of Early-Diverging Mushroom-Forming Fungi Provides Insights into the Origins of Lignocellulose Decay Capabilities.</title>
        <authorList>
            <person name="Nagy L.G."/>
            <person name="Riley R."/>
            <person name="Tritt A."/>
            <person name="Adam C."/>
            <person name="Daum C."/>
            <person name="Floudas D."/>
            <person name="Sun H."/>
            <person name="Yadav J.S."/>
            <person name="Pangilinan J."/>
            <person name="Larsson K.H."/>
            <person name="Matsuura K."/>
            <person name="Barry K."/>
            <person name="Labutti K."/>
            <person name="Kuo R."/>
            <person name="Ohm R.A."/>
            <person name="Bhattacharya S.S."/>
            <person name="Shirouzu T."/>
            <person name="Yoshinaga Y."/>
            <person name="Martin F.M."/>
            <person name="Grigoriev I.V."/>
            <person name="Hibbett D.S."/>
        </authorList>
    </citation>
    <scope>NUCLEOTIDE SEQUENCE [LARGE SCALE GENOMIC DNA]</scope>
    <source>
        <strain evidence="1 2">HHB12029</strain>
    </source>
</reference>
<dbReference type="STRING" id="1314781.A0A165QQ27"/>
<sequence length="273" mass="29889">MASIKLTPVLKTLLTLKRPQPVACPPLAKLHALFDATLAEAQQHNAPRGWLVLSTSALVSSNVPEGVSQLYRYTTANKPFPERVEDAELMREAALKCIEFIGAPRSIISLTSLHGAIEDEVKTGLRTKSLRTIDANTYQKFTDMGRQLWDSVYEPHQDKLLAKLGSFHPDFPAFIIQSYGNLLAPVGTAREVPGTLGRALTSVLGAAALRAEEGVGPQLVSHVFGLLKARGWPGETEEDKWLTSDEGAEWVLRTTDRITELVRGGDVDIRAKL</sequence>
<name>A0A165QQ27_EXIGL</name>
<dbReference type="InterPro" id="IPR029032">
    <property type="entry name" value="AhpD-like"/>
</dbReference>
<dbReference type="EMBL" id="KV425882">
    <property type="protein sequence ID" value="KZW03921.1"/>
    <property type="molecule type" value="Genomic_DNA"/>
</dbReference>
<evidence type="ECO:0000313" key="2">
    <source>
        <dbReference type="Proteomes" id="UP000077266"/>
    </source>
</evidence>
<organism evidence="1 2">
    <name type="scientific">Exidia glandulosa HHB12029</name>
    <dbReference type="NCBI Taxonomy" id="1314781"/>
    <lineage>
        <taxon>Eukaryota</taxon>
        <taxon>Fungi</taxon>
        <taxon>Dikarya</taxon>
        <taxon>Basidiomycota</taxon>
        <taxon>Agaricomycotina</taxon>
        <taxon>Agaricomycetes</taxon>
        <taxon>Auriculariales</taxon>
        <taxon>Exidiaceae</taxon>
        <taxon>Exidia</taxon>
    </lineage>
</organism>
<proteinExistence type="predicted"/>
<dbReference type="PANTHER" id="PTHR28180">
    <property type="entry name" value="CONSERVED MITOCHONDRIAL PROTEIN-RELATED"/>
    <property type="match status" value="1"/>
</dbReference>
<keyword evidence="2" id="KW-1185">Reference proteome</keyword>
<evidence type="ECO:0000313" key="1">
    <source>
        <dbReference type="EMBL" id="KZW03921.1"/>
    </source>
</evidence>
<evidence type="ECO:0008006" key="3">
    <source>
        <dbReference type="Google" id="ProtNLM"/>
    </source>
</evidence>
<dbReference type="Proteomes" id="UP000077266">
    <property type="component" value="Unassembled WGS sequence"/>
</dbReference>
<dbReference type="AlphaFoldDB" id="A0A165QQ27"/>
<dbReference type="InParanoid" id="A0A165QQ27"/>
<protein>
    <recommendedName>
        <fullName evidence="3">Dol-P-Man:Man(5)GlcNAc(2)-PP-Dol alpha-1,3-mannosyltransferase</fullName>
    </recommendedName>
</protein>
<dbReference type="InterPro" id="IPR052999">
    <property type="entry name" value="PTS1_Protein"/>
</dbReference>
<accession>A0A165QQ27</accession>
<dbReference type="Gene3D" id="1.20.1290.10">
    <property type="entry name" value="AhpD-like"/>
    <property type="match status" value="1"/>
</dbReference>
<dbReference type="OrthoDB" id="5392202at2759"/>
<gene>
    <name evidence="1" type="ORF">EXIGLDRAFT_600231</name>
</gene>
<dbReference type="PANTHER" id="PTHR28180:SF2">
    <property type="entry name" value="PEROXISOMAL PROTEIN 2"/>
    <property type="match status" value="1"/>
</dbReference>